<evidence type="ECO:0000313" key="2">
    <source>
        <dbReference type="Proteomes" id="UP000320048"/>
    </source>
</evidence>
<reference evidence="1 2" key="1">
    <citation type="journal article" date="2019" name="Nat. Microbiol.">
        <title>Mediterranean grassland soil C-N compound turnover is dependent on rainfall and depth, and is mediated by genomically divergent microorganisms.</title>
        <authorList>
            <person name="Diamond S."/>
            <person name="Andeer P.F."/>
            <person name="Li Z."/>
            <person name="Crits-Christoph A."/>
            <person name="Burstein D."/>
            <person name="Anantharaman K."/>
            <person name="Lane K.R."/>
            <person name="Thomas B.C."/>
            <person name="Pan C."/>
            <person name="Northen T.R."/>
            <person name="Banfield J.F."/>
        </authorList>
    </citation>
    <scope>NUCLEOTIDE SEQUENCE [LARGE SCALE GENOMIC DNA]</scope>
    <source>
        <strain evidence="1">NP_7</strain>
    </source>
</reference>
<dbReference type="AlphaFoldDB" id="A0A537J4R9"/>
<evidence type="ECO:0000313" key="1">
    <source>
        <dbReference type="EMBL" id="TMI78550.1"/>
    </source>
</evidence>
<comment type="caution">
    <text evidence="1">The sequence shown here is derived from an EMBL/GenBank/DDBJ whole genome shotgun (WGS) entry which is preliminary data.</text>
</comment>
<dbReference type="EMBL" id="VBAO01000364">
    <property type="protein sequence ID" value="TMI78550.1"/>
    <property type="molecule type" value="Genomic_DNA"/>
</dbReference>
<sequence length="100" mass="10746">MPAGGVSRGGRVAVYLHLGGGVVVPIQEIVGIFDSRLLQDNDDNRRFIESARSLGRIRSEVPQADCKAVVVTATGVYTSAISSLTLQRRVTHVQWGLNEG</sequence>
<name>A0A537J4R9_9BACT</name>
<proteinExistence type="predicted"/>
<dbReference type="Proteomes" id="UP000320048">
    <property type="component" value="Unassembled WGS sequence"/>
</dbReference>
<gene>
    <name evidence="1" type="ORF">E6H04_12240</name>
</gene>
<organism evidence="1 2">
    <name type="scientific">Candidatus Segetimicrobium genomatis</name>
    <dbReference type="NCBI Taxonomy" id="2569760"/>
    <lineage>
        <taxon>Bacteria</taxon>
        <taxon>Bacillati</taxon>
        <taxon>Candidatus Sysuimicrobiota</taxon>
        <taxon>Candidatus Sysuimicrobiia</taxon>
        <taxon>Candidatus Sysuimicrobiales</taxon>
        <taxon>Candidatus Segetimicrobiaceae</taxon>
        <taxon>Candidatus Segetimicrobium</taxon>
    </lineage>
</organism>
<protein>
    <submittedName>
        <fullName evidence="1">DUF370 domain-containing protein</fullName>
    </submittedName>
</protein>
<accession>A0A537J4R9</accession>
<dbReference type="NCBIfam" id="NF046065">
    <property type="entry name" value="MtxRegRemB"/>
    <property type="match status" value="1"/>
</dbReference>
<dbReference type="InterPro" id="IPR007169">
    <property type="entry name" value="RemA-like"/>
</dbReference>
<dbReference type="Pfam" id="PF04025">
    <property type="entry name" value="RemA-like"/>
    <property type="match status" value="1"/>
</dbReference>